<keyword evidence="3" id="KW-1185">Reference proteome</keyword>
<evidence type="ECO:0000313" key="3">
    <source>
        <dbReference type="Proteomes" id="UP000024332"/>
    </source>
</evidence>
<name>A0A031LUL3_9CREN</name>
<organism evidence="2 3">
    <name type="scientific">Candidatus Acidianus copahuensis</name>
    <dbReference type="NCBI Taxonomy" id="1160895"/>
    <lineage>
        <taxon>Archaea</taxon>
        <taxon>Thermoproteota</taxon>
        <taxon>Thermoprotei</taxon>
        <taxon>Sulfolobales</taxon>
        <taxon>Sulfolobaceae</taxon>
        <taxon>Acidianus</taxon>
    </lineage>
</organism>
<dbReference type="EMBL" id="JFZT01000017">
    <property type="protein sequence ID" value="EZQ11154.1"/>
    <property type="molecule type" value="Genomic_DNA"/>
</dbReference>
<protein>
    <submittedName>
        <fullName evidence="2">Uncharacterized protein</fullName>
    </submittedName>
</protein>
<reference evidence="2 3" key="1">
    <citation type="submission" date="2014-03" db="EMBL/GenBank/DDBJ databases">
        <title>Draft genome sequence of the novel thermoacidophilic archaea Acidianus copahuensis ALE1 strain, isolated from Copahue volcanic area in Neuquen Argentina.</title>
        <authorList>
            <person name="Urbieta M.S."/>
            <person name="Rascovan N."/>
            <person name="Castro C."/>
            <person name="Revale S."/>
            <person name="Giaveno M.A."/>
            <person name="Vazquez M.P."/>
            <person name="Donati E.R."/>
        </authorList>
    </citation>
    <scope>NUCLEOTIDE SEQUENCE [LARGE SCALE GENOMIC DNA]</scope>
    <source>
        <strain evidence="2 3">ALE1</strain>
    </source>
</reference>
<accession>A0A031LUL3</accession>
<evidence type="ECO:0000256" key="1">
    <source>
        <dbReference type="SAM" id="Phobius"/>
    </source>
</evidence>
<comment type="caution">
    <text evidence="2">The sequence shown here is derived from an EMBL/GenBank/DDBJ whole genome shotgun (WGS) entry which is preliminary data.</text>
</comment>
<proteinExistence type="predicted"/>
<keyword evidence="1" id="KW-1133">Transmembrane helix</keyword>
<feature type="transmembrane region" description="Helical" evidence="1">
    <location>
        <begin position="12"/>
        <end position="30"/>
    </location>
</feature>
<evidence type="ECO:0000313" key="2">
    <source>
        <dbReference type="EMBL" id="EZQ11154.1"/>
    </source>
</evidence>
<dbReference type="Proteomes" id="UP000024332">
    <property type="component" value="Unassembled WGS sequence"/>
</dbReference>
<sequence>MDNIWKIIKSGLNITFFTLIFKLIIVFNLINIEKNTCGQKISTHREEYEVFSAIDRTNVNRYPSLTKT</sequence>
<dbReference type="AlphaFoldDB" id="A0A031LUL3"/>
<keyword evidence="1" id="KW-0812">Transmembrane</keyword>
<keyword evidence="1" id="KW-0472">Membrane</keyword>
<gene>
    <name evidence="2" type="ORF">CM19_02215</name>
</gene>